<dbReference type="InterPro" id="IPR036291">
    <property type="entry name" value="NAD(P)-bd_dom_sf"/>
</dbReference>
<reference evidence="4 6" key="1">
    <citation type="submission" date="2016-05" db="EMBL/GenBank/DDBJ databases">
        <title>Comparative analysis of secretome profiles of manganese(II)-oxidizing ascomycete fungi.</title>
        <authorList>
            <consortium name="DOE Joint Genome Institute"/>
            <person name="Zeiner C.A."/>
            <person name="Purvine S.O."/>
            <person name="Zink E.M."/>
            <person name="Wu S."/>
            <person name="Pasa-Tolic L."/>
            <person name="Chaput D.L."/>
            <person name="Haridas S."/>
            <person name="Grigoriev I.V."/>
            <person name="Santelli C.M."/>
            <person name="Hansel C.M."/>
        </authorList>
    </citation>
    <scope>NUCLEOTIDE SEQUENCE [LARGE SCALE GENOMIC DNA]</scope>
    <source>
        <strain evidence="4 6">SRC1lrK2f</strain>
    </source>
</reference>
<dbReference type="AlphaFoldDB" id="A0A177DEF9"/>
<dbReference type="PANTHER" id="PTHR43439">
    <property type="entry name" value="PHENYLACETATE-COENZYME A LIGASE"/>
    <property type="match status" value="1"/>
</dbReference>
<dbReference type="EMBL" id="PDXD01000011">
    <property type="protein sequence ID" value="RYN76661.1"/>
    <property type="molecule type" value="Genomic_DNA"/>
</dbReference>
<evidence type="ECO:0000313" key="6">
    <source>
        <dbReference type="Proteomes" id="UP000077248"/>
    </source>
</evidence>
<dbReference type="Proteomes" id="UP000291422">
    <property type="component" value="Unassembled WGS sequence"/>
</dbReference>
<evidence type="ECO:0000259" key="3">
    <source>
        <dbReference type="Pfam" id="PF07993"/>
    </source>
</evidence>
<dbReference type="STRING" id="5599.A0A177DEF9"/>
<protein>
    <recommendedName>
        <fullName evidence="3">Thioester reductase (TE) domain-containing protein</fullName>
    </recommendedName>
</protein>
<proteinExistence type="predicted"/>
<evidence type="ECO:0000256" key="2">
    <source>
        <dbReference type="ARBA" id="ARBA00022553"/>
    </source>
</evidence>
<reference evidence="7" key="2">
    <citation type="journal article" date="2019" name="bioRxiv">
        <title>Genomics, evolutionary history and diagnostics of the Alternaria alternata species group including apple and Asian pear pathotypes.</title>
        <authorList>
            <person name="Armitage A.D."/>
            <person name="Cockerton H.M."/>
            <person name="Sreenivasaprasad S."/>
            <person name="Woodhall J.W."/>
            <person name="Lane C.R."/>
            <person name="Harrison R.J."/>
            <person name="Clarkson J.P."/>
        </authorList>
    </citation>
    <scope>NUCLEOTIDE SEQUENCE [LARGE SCALE GENOMIC DNA]</scope>
    <source>
        <strain evidence="7">FERA 1177</strain>
    </source>
</reference>
<dbReference type="RefSeq" id="XP_018383554.1">
    <property type="nucleotide sequence ID" value="XM_018530676.1"/>
</dbReference>
<organism evidence="4 6">
    <name type="scientific">Alternaria alternata</name>
    <name type="common">Alternaria rot fungus</name>
    <name type="synonym">Torula alternata</name>
    <dbReference type="NCBI Taxonomy" id="5599"/>
    <lineage>
        <taxon>Eukaryota</taxon>
        <taxon>Fungi</taxon>
        <taxon>Dikarya</taxon>
        <taxon>Ascomycota</taxon>
        <taxon>Pezizomycotina</taxon>
        <taxon>Dothideomycetes</taxon>
        <taxon>Pleosporomycetidae</taxon>
        <taxon>Pleosporales</taxon>
        <taxon>Pleosporineae</taxon>
        <taxon>Pleosporaceae</taxon>
        <taxon>Alternaria</taxon>
        <taxon>Alternaria sect. Alternaria</taxon>
        <taxon>Alternaria alternata complex</taxon>
    </lineage>
</organism>
<dbReference type="OMA" id="IMSHARE"/>
<evidence type="ECO:0000313" key="4">
    <source>
        <dbReference type="EMBL" id="OAG18133.1"/>
    </source>
</evidence>
<feature type="domain" description="Thioester reductase (TE)" evidence="3">
    <location>
        <begin position="11"/>
        <end position="250"/>
    </location>
</feature>
<gene>
    <name evidence="5" type="ORF">AA0117_g5526</name>
    <name evidence="4" type="ORF">CC77DRAFT_213692</name>
</gene>
<dbReference type="VEuPathDB" id="FungiDB:CC77DRAFT_213692"/>
<dbReference type="PANTHER" id="PTHR43439:SF2">
    <property type="entry name" value="ENZYME, PUTATIVE (JCVI)-RELATED"/>
    <property type="match status" value="1"/>
</dbReference>
<keyword evidence="6" id="KW-1185">Reference proteome</keyword>
<keyword evidence="2" id="KW-0597">Phosphoprotein</keyword>
<sequence>MAEPKTIALLGSTGFLGPYITASLLQKHSRAKILCLNRSEDGEQRTTSSLQRISSDNLASSSRLHFMTTDITQPNLGLDDTQYKQLVCEVDEIVFNAWNANWAVPLAKFEPLLNAVRNVVEACIGSPRKARVTFVSSNCSIMNWPSRHPEQPLIPEEPAWEYASAADSGYGQSKCIAEQLLARANLDSGVRIAIVRAGQIGGPSSAIASSPGWPIQGWLWVTFKTSQQLGCWPVHMNAVDWIPVDALAEGITNITLSQPSNNDVTKVYNMMHPNPAPWVLLHNVLTEKFGLAVKGVTLPQWLGLLDPKVFKMHGFMAAAGEGREQEAMVFHNKNALEMLPKVENLTAKQIEVWLKGWRLRLGEARARL</sequence>
<dbReference type="InterPro" id="IPR051414">
    <property type="entry name" value="Adenylate-forming_Reductase"/>
</dbReference>
<dbReference type="GeneID" id="29116270"/>
<dbReference type="InterPro" id="IPR013120">
    <property type="entry name" value="FAR_NAD-bd"/>
</dbReference>
<dbReference type="Gene3D" id="3.40.50.720">
    <property type="entry name" value="NAD(P)-binding Rossmann-like Domain"/>
    <property type="match status" value="1"/>
</dbReference>
<evidence type="ECO:0000313" key="5">
    <source>
        <dbReference type="EMBL" id="RYN76661.1"/>
    </source>
</evidence>
<name>A0A177DEF9_ALTAL</name>
<dbReference type="Proteomes" id="UP000077248">
    <property type="component" value="Unassembled WGS sequence"/>
</dbReference>
<dbReference type="KEGG" id="aalt:CC77DRAFT_213692"/>
<keyword evidence="1" id="KW-0596">Phosphopantetheine</keyword>
<dbReference type="Pfam" id="PF07993">
    <property type="entry name" value="NAD_binding_4"/>
    <property type="match status" value="1"/>
</dbReference>
<evidence type="ECO:0000256" key="1">
    <source>
        <dbReference type="ARBA" id="ARBA00022450"/>
    </source>
</evidence>
<evidence type="ECO:0000313" key="7">
    <source>
        <dbReference type="Proteomes" id="UP000291422"/>
    </source>
</evidence>
<dbReference type="EMBL" id="KV441484">
    <property type="protein sequence ID" value="OAG18133.1"/>
    <property type="molecule type" value="Genomic_DNA"/>
</dbReference>
<dbReference type="SUPFAM" id="SSF51735">
    <property type="entry name" value="NAD(P)-binding Rossmann-fold domains"/>
    <property type="match status" value="1"/>
</dbReference>
<accession>A0A177DEF9</accession>
<reference evidence="5" key="3">
    <citation type="journal article" date="2019" name="J. ISSAAS">
        <title>Genomics, evolutionary history and diagnostics of the Alternaria alternata species group including apple and Asian pear pathotypes.</title>
        <authorList>
            <person name="Armitage A.D."/>
            <person name="Cockerton H.M."/>
            <person name="Sreenivasaprasad S."/>
            <person name="Woodhall J."/>
            <person name="Lane C."/>
            <person name="Harrison R.J."/>
            <person name="Clarkson J.P."/>
        </authorList>
    </citation>
    <scope>NUCLEOTIDE SEQUENCE</scope>
    <source>
        <strain evidence="5">FERA 1177</strain>
    </source>
</reference>